<organism evidence="1 2">
    <name type="scientific">Williamwhitmania taraxaci</name>
    <dbReference type="NCBI Taxonomy" id="1640674"/>
    <lineage>
        <taxon>Bacteria</taxon>
        <taxon>Pseudomonadati</taxon>
        <taxon>Bacteroidota</taxon>
        <taxon>Bacteroidia</taxon>
        <taxon>Bacteroidales</taxon>
        <taxon>Williamwhitmaniaceae</taxon>
        <taxon>Williamwhitmania</taxon>
    </lineage>
</organism>
<evidence type="ECO:0000313" key="1">
    <source>
        <dbReference type="EMBL" id="SDB97144.1"/>
    </source>
</evidence>
<dbReference type="Proteomes" id="UP000199452">
    <property type="component" value="Unassembled WGS sequence"/>
</dbReference>
<evidence type="ECO:0000313" key="2">
    <source>
        <dbReference type="Proteomes" id="UP000199452"/>
    </source>
</evidence>
<keyword evidence="2" id="KW-1185">Reference proteome</keyword>
<dbReference type="AlphaFoldDB" id="A0A1G6HSI7"/>
<name>A0A1G6HSI7_9BACT</name>
<dbReference type="EMBL" id="FMYP01000013">
    <property type="protein sequence ID" value="SDB97144.1"/>
    <property type="molecule type" value="Genomic_DNA"/>
</dbReference>
<gene>
    <name evidence="1" type="ORF">SAMN05216323_10132</name>
</gene>
<sequence length="65" mass="7953">MIRYFSTKFISYNDKKTIIKAMDSLIDRTRDDCFIFPFCLFHKSYYSHFKEKRSKIQLTNATWVN</sequence>
<accession>A0A1G6HSI7</accession>
<proteinExistence type="predicted"/>
<reference evidence="1 2" key="1">
    <citation type="submission" date="2016-09" db="EMBL/GenBank/DDBJ databases">
        <authorList>
            <person name="Capua I."/>
            <person name="De Benedictis P."/>
            <person name="Joannis T."/>
            <person name="Lombin L.H."/>
            <person name="Cattoli G."/>
        </authorList>
    </citation>
    <scope>NUCLEOTIDE SEQUENCE [LARGE SCALE GENOMIC DNA]</scope>
    <source>
        <strain evidence="1 2">A7P-90m</strain>
    </source>
</reference>
<protein>
    <submittedName>
        <fullName evidence="1">Uncharacterized protein</fullName>
    </submittedName>
</protein>